<dbReference type="RefSeq" id="WP_136962794.1">
    <property type="nucleotide sequence ID" value="NZ_CP039690.1"/>
</dbReference>
<evidence type="ECO:0000313" key="2">
    <source>
        <dbReference type="Proteomes" id="UP000298781"/>
    </source>
</evidence>
<protein>
    <recommendedName>
        <fullName evidence="3">Nucleotidyltransferase domain-containing protein</fullName>
    </recommendedName>
</protein>
<sequence>MRRNAIRSRLGPQPSVPDPRRHLLEAVLAFARAAQSSPGVQRIALLGSLTTDKPVPKDADVLVTIEAAMDLSGLARLGRRLKGTAQTINLGADIFLADRADRYLGRICHYRECHTRVACRASHCGQRQHLNDDLQIITLSPALISAPPVDLWPRIVRRGAVPADTEALLLAKLEMDETLRDGKRAPDMS</sequence>
<keyword evidence="2" id="KW-1185">Reference proteome</keyword>
<gene>
    <name evidence="1" type="ORF">E8M01_25945</name>
</gene>
<dbReference type="EMBL" id="CP039690">
    <property type="protein sequence ID" value="QCI67363.1"/>
    <property type="molecule type" value="Genomic_DNA"/>
</dbReference>
<organism evidence="1 2">
    <name type="scientific">Phreatobacter stygius</name>
    <dbReference type="NCBI Taxonomy" id="1940610"/>
    <lineage>
        <taxon>Bacteria</taxon>
        <taxon>Pseudomonadati</taxon>
        <taxon>Pseudomonadota</taxon>
        <taxon>Alphaproteobacteria</taxon>
        <taxon>Hyphomicrobiales</taxon>
        <taxon>Phreatobacteraceae</taxon>
        <taxon>Phreatobacter</taxon>
    </lineage>
</organism>
<accession>A0A4D7B995</accession>
<name>A0A4D7B995_9HYPH</name>
<dbReference type="Proteomes" id="UP000298781">
    <property type="component" value="Chromosome"/>
</dbReference>
<reference evidence="1 2" key="1">
    <citation type="submission" date="2019-04" db="EMBL/GenBank/DDBJ databases">
        <title>Phreatobacter aquaticus sp. nov.</title>
        <authorList>
            <person name="Choi A."/>
        </authorList>
    </citation>
    <scope>NUCLEOTIDE SEQUENCE [LARGE SCALE GENOMIC DNA]</scope>
    <source>
        <strain evidence="1 2">KCTC 52518</strain>
    </source>
</reference>
<dbReference type="Pfam" id="PF22014">
    <property type="entry name" value="DUF6932"/>
    <property type="match status" value="1"/>
</dbReference>
<dbReference type="OrthoDB" id="8137345at2"/>
<evidence type="ECO:0008006" key="3">
    <source>
        <dbReference type="Google" id="ProtNLM"/>
    </source>
</evidence>
<dbReference type="InterPro" id="IPR053860">
    <property type="entry name" value="DUF6932"/>
</dbReference>
<evidence type="ECO:0000313" key="1">
    <source>
        <dbReference type="EMBL" id="QCI67363.1"/>
    </source>
</evidence>
<dbReference type="AlphaFoldDB" id="A0A4D7B995"/>
<dbReference type="KEGG" id="pstg:E8M01_25945"/>
<proteinExistence type="predicted"/>